<organism evidence="1 2">
    <name type="scientific">Dendrobium chrysotoxum</name>
    <name type="common">Orchid</name>
    <dbReference type="NCBI Taxonomy" id="161865"/>
    <lineage>
        <taxon>Eukaryota</taxon>
        <taxon>Viridiplantae</taxon>
        <taxon>Streptophyta</taxon>
        <taxon>Embryophyta</taxon>
        <taxon>Tracheophyta</taxon>
        <taxon>Spermatophyta</taxon>
        <taxon>Magnoliopsida</taxon>
        <taxon>Liliopsida</taxon>
        <taxon>Asparagales</taxon>
        <taxon>Orchidaceae</taxon>
        <taxon>Epidendroideae</taxon>
        <taxon>Malaxideae</taxon>
        <taxon>Dendrobiinae</taxon>
        <taxon>Dendrobium</taxon>
    </lineage>
</organism>
<comment type="caution">
    <text evidence="1">The sequence shown here is derived from an EMBL/GenBank/DDBJ whole genome shotgun (WGS) entry which is preliminary data.</text>
</comment>
<gene>
    <name evidence="1" type="ORF">IEQ34_004955</name>
</gene>
<reference evidence="1 2" key="1">
    <citation type="journal article" date="2021" name="Hortic Res">
        <title>Chromosome-scale assembly of the Dendrobium chrysotoxum genome enhances the understanding of orchid evolution.</title>
        <authorList>
            <person name="Zhang Y."/>
            <person name="Zhang G.Q."/>
            <person name="Zhang D."/>
            <person name="Liu X.D."/>
            <person name="Xu X.Y."/>
            <person name="Sun W.H."/>
            <person name="Yu X."/>
            <person name="Zhu X."/>
            <person name="Wang Z.W."/>
            <person name="Zhao X."/>
            <person name="Zhong W.Y."/>
            <person name="Chen H."/>
            <person name="Yin W.L."/>
            <person name="Huang T."/>
            <person name="Niu S.C."/>
            <person name="Liu Z.J."/>
        </authorList>
    </citation>
    <scope>NUCLEOTIDE SEQUENCE [LARGE SCALE GENOMIC DNA]</scope>
    <source>
        <strain evidence="1">Lindl</strain>
    </source>
</reference>
<keyword evidence="2" id="KW-1185">Reference proteome</keyword>
<accession>A0AAV7HAF5</accession>
<evidence type="ECO:0000313" key="1">
    <source>
        <dbReference type="EMBL" id="KAH0464852.1"/>
    </source>
</evidence>
<protein>
    <submittedName>
        <fullName evidence="1">Uncharacterized protein</fullName>
    </submittedName>
</protein>
<dbReference type="EMBL" id="JAGFBR010000006">
    <property type="protein sequence ID" value="KAH0464852.1"/>
    <property type="molecule type" value="Genomic_DNA"/>
</dbReference>
<name>A0AAV7HAF5_DENCH</name>
<proteinExistence type="predicted"/>
<evidence type="ECO:0000313" key="2">
    <source>
        <dbReference type="Proteomes" id="UP000775213"/>
    </source>
</evidence>
<sequence>MPRLIYPDRMGYRIGPPASHLITDDSASQNGMLKQEQEMELKAPDCEFQERGKPIMQIWVRKRAADL</sequence>
<dbReference type="Proteomes" id="UP000775213">
    <property type="component" value="Unassembled WGS sequence"/>
</dbReference>
<dbReference type="AlphaFoldDB" id="A0AAV7HAF5"/>